<protein>
    <submittedName>
        <fullName evidence="2">Uncharacterized protein</fullName>
    </submittedName>
</protein>
<accession>A0ABN9V6Y4</accession>
<keyword evidence="3" id="KW-1185">Reference proteome</keyword>
<proteinExistence type="predicted"/>
<dbReference type="EMBL" id="CAUYUJ010016746">
    <property type="protein sequence ID" value="CAK0868436.1"/>
    <property type="molecule type" value="Genomic_DNA"/>
</dbReference>
<dbReference type="Proteomes" id="UP001189429">
    <property type="component" value="Unassembled WGS sequence"/>
</dbReference>
<evidence type="ECO:0000313" key="2">
    <source>
        <dbReference type="EMBL" id="CAK0868436.1"/>
    </source>
</evidence>
<reference evidence="2" key="1">
    <citation type="submission" date="2023-10" db="EMBL/GenBank/DDBJ databases">
        <authorList>
            <person name="Chen Y."/>
            <person name="Shah S."/>
            <person name="Dougan E. K."/>
            <person name="Thang M."/>
            <person name="Chan C."/>
        </authorList>
    </citation>
    <scope>NUCLEOTIDE SEQUENCE [LARGE SCALE GENOMIC DNA]</scope>
</reference>
<feature type="non-terminal residue" evidence="2">
    <location>
        <position position="92"/>
    </location>
</feature>
<gene>
    <name evidence="2" type="ORF">PCOR1329_LOCUS55096</name>
</gene>
<evidence type="ECO:0000313" key="3">
    <source>
        <dbReference type="Proteomes" id="UP001189429"/>
    </source>
</evidence>
<sequence>MHITRCSDADANTSATSHHVSPPPSQIGDDLRVLHGSDGPGGSGYVHFRIHRNGIAFYANVADTSQLHQRLQQAEPHDVAQSLKCAHRRTNM</sequence>
<comment type="caution">
    <text evidence="2">The sequence shown here is derived from an EMBL/GenBank/DDBJ whole genome shotgun (WGS) entry which is preliminary data.</text>
</comment>
<feature type="region of interest" description="Disordered" evidence="1">
    <location>
        <begin position="1"/>
        <end position="38"/>
    </location>
</feature>
<evidence type="ECO:0000256" key="1">
    <source>
        <dbReference type="SAM" id="MobiDB-lite"/>
    </source>
</evidence>
<name>A0ABN9V6Y4_9DINO</name>
<organism evidence="2 3">
    <name type="scientific">Prorocentrum cordatum</name>
    <dbReference type="NCBI Taxonomy" id="2364126"/>
    <lineage>
        <taxon>Eukaryota</taxon>
        <taxon>Sar</taxon>
        <taxon>Alveolata</taxon>
        <taxon>Dinophyceae</taxon>
        <taxon>Prorocentrales</taxon>
        <taxon>Prorocentraceae</taxon>
        <taxon>Prorocentrum</taxon>
    </lineage>
</organism>
<feature type="compositionally biased region" description="Polar residues" evidence="1">
    <location>
        <begin position="10"/>
        <end position="19"/>
    </location>
</feature>